<evidence type="ECO:0000313" key="1">
    <source>
        <dbReference type="EMBL" id="ABX12748.1"/>
    </source>
</evidence>
<sequence>MAKTPADKWKDTVVKYRKQCQKILDVSKNVRYAGVINVYGRTLAGIVQPNLKPLLKSEQVKNEFFIISTLISLRKNTASTVGKLEHVILQHQKVTIVLVQKNEITYYVSINRKEKGLEKIISSIKKIV</sequence>
<dbReference type="EnsemblBacteria" id="ABX12748">
    <property type="protein sequence ID" value="ABX12748"/>
    <property type="gene ID" value="Nmar_0852"/>
</dbReference>
<organism evidence="1 2">
    <name type="scientific">Nitrosopumilus maritimus (strain SCM1)</name>
    <dbReference type="NCBI Taxonomy" id="436308"/>
    <lineage>
        <taxon>Archaea</taxon>
        <taxon>Nitrososphaerota</taxon>
        <taxon>Nitrososphaeria</taxon>
        <taxon>Nitrosopumilales</taxon>
        <taxon>Nitrosopumilaceae</taxon>
        <taxon>Nitrosopumilus</taxon>
    </lineage>
</organism>
<name>A9A1B3_NITMS</name>
<dbReference type="KEGG" id="nmr:Nmar_0852"/>
<dbReference type="RefSeq" id="WP_012215235.1">
    <property type="nucleotide sequence ID" value="NC_010085.1"/>
</dbReference>
<dbReference type="eggNOG" id="arCOG08684">
    <property type="taxonomic scope" value="Archaea"/>
</dbReference>
<dbReference type="PhylomeDB" id="A9A1B3"/>
<evidence type="ECO:0000313" key="2">
    <source>
        <dbReference type="Proteomes" id="UP000000792"/>
    </source>
</evidence>
<proteinExistence type="predicted"/>
<dbReference type="InParanoid" id="A9A1B3"/>
<dbReference type="EMBL" id="CP000866">
    <property type="protein sequence ID" value="ABX12748.1"/>
    <property type="molecule type" value="Genomic_DNA"/>
</dbReference>
<reference evidence="1 2" key="1">
    <citation type="journal article" date="2010" name="Proc. Natl. Acad. Sci. U.S.A.">
        <title>Nitrosopumilus maritimus genome reveals unique mechanisms for nitrification and autotrophy in globally distributed marine crenarchaea.</title>
        <authorList>
            <person name="Walker C.B."/>
            <person name="de la Torre J.R."/>
            <person name="Klotz M.G."/>
            <person name="Urakawa H."/>
            <person name="Pinel N."/>
            <person name="Arp D.J."/>
            <person name="Brochier-Armanet C."/>
            <person name="Chain P.S."/>
            <person name="Chan P.P."/>
            <person name="Gollabgir A."/>
            <person name="Hemp J."/>
            <person name="Hugler M."/>
            <person name="Karr E.A."/>
            <person name="Konneke M."/>
            <person name="Shin M."/>
            <person name="Lawton T.J."/>
            <person name="Lowe T."/>
            <person name="Martens-Habbena W."/>
            <person name="Sayavedra-Soto L.A."/>
            <person name="Lang D."/>
            <person name="Sievert S.M."/>
            <person name="Rosenzweig A.C."/>
            <person name="Manning G."/>
            <person name="Stahl D.A."/>
        </authorList>
    </citation>
    <scope>NUCLEOTIDE SEQUENCE [LARGE SCALE GENOMIC DNA]</scope>
    <source>
        <strain evidence="1 2">SCM1</strain>
    </source>
</reference>
<accession>A9A1B3</accession>
<dbReference type="GeneID" id="5774234"/>
<dbReference type="AlphaFoldDB" id="A9A1B3"/>
<dbReference type="OrthoDB" id="7817at2157"/>
<evidence type="ECO:0008006" key="3">
    <source>
        <dbReference type="Google" id="ProtNLM"/>
    </source>
</evidence>
<dbReference type="HOGENOM" id="CLU_128582_0_1_2"/>
<dbReference type="Proteomes" id="UP000000792">
    <property type="component" value="Chromosome"/>
</dbReference>
<protein>
    <recommendedName>
        <fullName evidence="3">Roadblock/LAMTOR2 domain-containing protein</fullName>
    </recommendedName>
</protein>
<keyword evidence="2" id="KW-1185">Reference proteome</keyword>
<gene>
    <name evidence="1" type="ordered locus">Nmar_0852</name>
</gene>